<evidence type="ECO:0000313" key="3">
    <source>
        <dbReference type="EMBL" id="GII25445.1"/>
    </source>
</evidence>
<dbReference type="Pfam" id="PF04264">
    <property type="entry name" value="YceI"/>
    <property type="match status" value="1"/>
</dbReference>
<evidence type="ECO:0000259" key="2">
    <source>
        <dbReference type="SMART" id="SM00867"/>
    </source>
</evidence>
<dbReference type="Proteomes" id="UP000599074">
    <property type="component" value="Unassembled WGS sequence"/>
</dbReference>
<feature type="domain" description="Lipid/polyisoprenoid-binding YceI-like" evidence="2">
    <location>
        <begin position="16"/>
        <end position="185"/>
    </location>
</feature>
<dbReference type="EMBL" id="BOON01000052">
    <property type="protein sequence ID" value="GII25445.1"/>
    <property type="molecule type" value="Genomic_DNA"/>
</dbReference>
<dbReference type="SMART" id="SM00867">
    <property type="entry name" value="YceI"/>
    <property type="match status" value="1"/>
</dbReference>
<dbReference type="PANTHER" id="PTHR34406">
    <property type="entry name" value="PROTEIN YCEI"/>
    <property type="match status" value="1"/>
</dbReference>
<name>A0A8J3X2H2_9ACTN</name>
<accession>A0A8J3X2H2</accession>
<comment type="caution">
    <text evidence="3">The sequence shown here is derived from an EMBL/GenBank/DDBJ whole genome shotgun (WGS) entry which is preliminary data.</text>
</comment>
<gene>
    <name evidence="3" type="ORF">Pme01_50420</name>
</gene>
<dbReference type="PANTHER" id="PTHR34406:SF1">
    <property type="entry name" value="PROTEIN YCEI"/>
    <property type="match status" value="1"/>
</dbReference>
<proteinExistence type="inferred from homology"/>
<evidence type="ECO:0000313" key="4">
    <source>
        <dbReference type="Proteomes" id="UP000599074"/>
    </source>
</evidence>
<dbReference type="Gene3D" id="2.40.128.110">
    <property type="entry name" value="Lipid/polyisoprenoid-binding, YceI-like"/>
    <property type="match status" value="1"/>
</dbReference>
<dbReference type="InterPro" id="IPR007372">
    <property type="entry name" value="Lipid/polyisoprenoid-bd_YceI"/>
</dbReference>
<organism evidence="3 4">
    <name type="scientific">Planosporangium mesophilum</name>
    <dbReference type="NCBI Taxonomy" id="689768"/>
    <lineage>
        <taxon>Bacteria</taxon>
        <taxon>Bacillati</taxon>
        <taxon>Actinomycetota</taxon>
        <taxon>Actinomycetes</taxon>
        <taxon>Micromonosporales</taxon>
        <taxon>Micromonosporaceae</taxon>
        <taxon>Planosporangium</taxon>
    </lineage>
</organism>
<comment type="similarity">
    <text evidence="1">Belongs to the UPF0312 family.</text>
</comment>
<dbReference type="InterPro" id="IPR036761">
    <property type="entry name" value="TTHA0802/YceI-like_sf"/>
</dbReference>
<dbReference type="AlphaFoldDB" id="A0A8J3X2H2"/>
<reference evidence="3" key="1">
    <citation type="submission" date="2021-01" db="EMBL/GenBank/DDBJ databases">
        <title>Whole genome shotgun sequence of Planosporangium mesophilum NBRC 109066.</title>
        <authorList>
            <person name="Komaki H."/>
            <person name="Tamura T."/>
        </authorList>
    </citation>
    <scope>NUCLEOTIDE SEQUENCE</scope>
    <source>
        <strain evidence="3">NBRC 109066</strain>
    </source>
</reference>
<sequence>MSTIDAPIAIDELTGEYQLDVAHSRLGFVARHAMVTKVRGAFNEFEGSARLDFADPSKSSARVTINVASIDTRNAQRDEHLRTNDFFDAPSFPQITFVGTGVEQVDDVNYRLTGDLTIKGVTKPVTVDFEYNGAARDPFGNLRVGFEGSTTINRKDWGVNFNAPLETGGVLVSEKINLEFEISAIKVQSA</sequence>
<dbReference type="SUPFAM" id="SSF101874">
    <property type="entry name" value="YceI-like"/>
    <property type="match status" value="1"/>
</dbReference>
<dbReference type="RefSeq" id="WP_168113944.1">
    <property type="nucleotide sequence ID" value="NZ_BOON01000052.1"/>
</dbReference>
<evidence type="ECO:0000256" key="1">
    <source>
        <dbReference type="ARBA" id="ARBA00008812"/>
    </source>
</evidence>
<protein>
    <submittedName>
        <fullName evidence="3">Polyisoprenoid-binding protein</fullName>
    </submittedName>
</protein>
<keyword evidence="4" id="KW-1185">Reference proteome</keyword>